<sequence length="435" mass="44169">MLGFLSKKNTRGMQIAVPKRSAADIGRGIEQQIHLPILPNDLAVADDFDSNLAWDEIESIEYVGAEQVWDIEVEGTHNFIGNNIFAHNTYMSGNVGIGTTAPGSILALGGTAARIIQMERNTTTATAGQGLTIYSGGAIAGTANLAGGDLTLKSGTSTGTGTSALHFYTATAAGTGTADNAPTEKMTILGSGNVGIGTTAPSALLHLGSATINSIDANDTIQLLSNKLITGSATLTNRQVAGEFTTENKGSGTITGIYGSLSHAMNTGTGIVGEMISAAIYGDIDTTSGSVTNFVGADINLFNFNPASITPTNVYGLRIQALPASTLGSYGIYQVGANDLNHFNGKVLIGTYVDNGSGNKLQVTGNANITGNVGIGTTSPGALLDIGLAGATLGTMRLEGNISGYVQLQSAAAAGSWTMTLPTAVGGAGQQLTDV</sequence>
<comment type="caution">
    <text evidence="2">The sequence shown here is derived from an EMBL/GenBank/DDBJ whole genome shotgun (WGS) entry which is preliminary data.</text>
</comment>
<dbReference type="InterPro" id="IPR030934">
    <property type="entry name" value="Intein_C"/>
</dbReference>
<dbReference type="Pfam" id="PF14890">
    <property type="entry name" value="Intein_splicing"/>
    <property type="match status" value="1"/>
</dbReference>
<dbReference type="NCBIfam" id="TIGR01443">
    <property type="entry name" value="intein_Cterm"/>
    <property type="match status" value="1"/>
</dbReference>
<dbReference type="Gene3D" id="2.170.16.10">
    <property type="entry name" value="Hedgehog/Intein (Hint) domain"/>
    <property type="match status" value="1"/>
</dbReference>
<evidence type="ECO:0000313" key="2">
    <source>
        <dbReference type="EMBL" id="KKS23080.1"/>
    </source>
</evidence>
<gene>
    <name evidence="2" type="ORF">UU82_C0041G0001</name>
</gene>
<dbReference type="Proteomes" id="UP000033949">
    <property type="component" value="Unassembled WGS sequence"/>
</dbReference>
<dbReference type="EMBL" id="LCCC01000041">
    <property type="protein sequence ID" value="KKS23080.1"/>
    <property type="molecule type" value="Genomic_DNA"/>
</dbReference>
<reference evidence="2 3" key="1">
    <citation type="journal article" date="2015" name="Nature">
        <title>rRNA introns, odd ribosomes, and small enigmatic genomes across a large radiation of phyla.</title>
        <authorList>
            <person name="Brown C.T."/>
            <person name="Hug L.A."/>
            <person name="Thomas B.C."/>
            <person name="Sharon I."/>
            <person name="Castelle C.J."/>
            <person name="Singh A."/>
            <person name="Wilkins M.J."/>
            <person name="Williams K.H."/>
            <person name="Banfield J.F."/>
        </authorList>
    </citation>
    <scope>NUCLEOTIDE SEQUENCE [LARGE SCALE GENOMIC DNA]</scope>
</reference>
<dbReference type="CDD" id="cd00081">
    <property type="entry name" value="Hint"/>
    <property type="match status" value="1"/>
</dbReference>
<organism evidence="2 3">
    <name type="scientific">Candidatus Nomurabacteria bacterium GW2011_GWC2_41_8</name>
    <dbReference type="NCBI Taxonomy" id="1618755"/>
    <lineage>
        <taxon>Bacteria</taxon>
        <taxon>Candidatus Nomuraibacteriota</taxon>
    </lineage>
</organism>
<evidence type="ECO:0000313" key="3">
    <source>
        <dbReference type="Proteomes" id="UP000033949"/>
    </source>
</evidence>
<protein>
    <recommendedName>
        <fullName evidence="1">Hint domain-containing protein</fullName>
    </recommendedName>
</protein>
<accession>A0A0G0XE04</accession>
<dbReference type="InterPro" id="IPR036844">
    <property type="entry name" value="Hint_dom_sf"/>
</dbReference>
<proteinExistence type="predicted"/>
<dbReference type="PROSITE" id="PS50818">
    <property type="entry name" value="INTEIN_C_TER"/>
    <property type="match status" value="1"/>
</dbReference>
<dbReference type="SUPFAM" id="SSF51294">
    <property type="entry name" value="Hedgehog/intein (Hint) domain"/>
    <property type="match status" value="1"/>
</dbReference>
<dbReference type="AlphaFoldDB" id="A0A0G0XE04"/>
<dbReference type="InterPro" id="IPR003586">
    <property type="entry name" value="Hint_dom_C"/>
</dbReference>
<feature type="non-terminal residue" evidence="2">
    <location>
        <position position="435"/>
    </location>
</feature>
<evidence type="ECO:0000259" key="1">
    <source>
        <dbReference type="SMART" id="SM00305"/>
    </source>
</evidence>
<dbReference type="SMART" id="SM00305">
    <property type="entry name" value="HintC"/>
    <property type="match status" value="1"/>
</dbReference>
<name>A0A0G0XE04_9BACT</name>
<feature type="domain" description="Hint" evidence="1">
    <location>
        <begin position="49"/>
        <end position="94"/>
    </location>
</feature>